<dbReference type="SUPFAM" id="SSF101898">
    <property type="entry name" value="NHL repeat"/>
    <property type="match status" value="1"/>
</dbReference>
<dbReference type="EMBL" id="CP113836">
    <property type="protein sequence ID" value="WAL68548.1"/>
    <property type="molecule type" value="Genomic_DNA"/>
</dbReference>
<dbReference type="Proteomes" id="UP001163203">
    <property type="component" value="Chromosome"/>
</dbReference>
<name>A0ABY7BBP2_9PSEU</name>
<dbReference type="Gene3D" id="2.130.10.10">
    <property type="entry name" value="YVTN repeat-like/Quinoprotein amine dehydrogenase"/>
    <property type="match status" value="1"/>
</dbReference>
<dbReference type="InterPro" id="IPR015943">
    <property type="entry name" value="WD40/YVTN_repeat-like_dom_sf"/>
</dbReference>
<reference evidence="1" key="1">
    <citation type="submission" date="2022-11" db="EMBL/GenBank/DDBJ databases">
        <authorList>
            <person name="Mo P."/>
        </authorList>
    </citation>
    <scope>NUCLEOTIDE SEQUENCE</scope>
    <source>
        <strain evidence="1">HUAS 11-8</strain>
    </source>
</reference>
<gene>
    <name evidence="1" type="ORF">ORV05_12485</name>
</gene>
<evidence type="ECO:0000313" key="1">
    <source>
        <dbReference type="EMBL" id="WAL68548.1"/>
    </source>
</evidence>
<evidence type="ECO:0000313" key="2">
    <source>
        <dbReference type="Proteomes" id="UP001163203"/>
    </source>
</evidence>
<accession>A0ABY7BBP2</accession>
<protein>
    <recommendedName>
        <fullName evidence="3">WD40 repeat domain-containing protein</fullName>
    </recommendedName>
</protein>
<evidence type="ECO:0008006" key="3">
    <source>
        <dbReference type="Google" id="ProtNLM"/>
    </source>
</evidence>
<sequence>MTVVEAVTRVPIGDGAPAERLICHPRLPLVAGLDSQRPAVHVWECGAGQLRALGTVGGESDVYADAEGWQRMRATPGVAWHPEQPLLAVASEGKVVRWTPGGLSEVDGLPPAVSYRSLAFGPDGGTLWASPSSTGDWERSDILDLSSGAVGIGPGWDTGIAVHPDGGLAATLRSDQGATLVLFARVDGGTAPAAMRLLRRALILDADGYQTPIFSRDGRHFAIRGNAYENSLEVFEFPSLRRTVKTVLGAPNPYPQEWLDEMRSWSRHNIAFGPDPGVLWVGTPAGTLVEIDLTGRHAAGHDVLAGSRVTGLGATPAGELVVATGEGDLVLLSVLAESATADATADSLRDGVAAFLEATSEVPDDGDPEAHLVLTDGVRTWERDDLATVTTATTEDPTWLRLQAAINTLRDNDK</sequence>
<organism evidence="1 2">
    <name type="scientific">Amycolatopsis cynarae</name>
    <dbReference type="NCBI Taxonomy" id="2995223"/>
    <lineage>
        <taxon>Bacteria</taxon>
        <taxon>Bacillati</taxon>
        <taxon>Actinomycetota</taxon>
        <taxon>Actinomycetes</taxon>
        <taxon>Pseudonocardiales</taxon>
        <taxon>Pseudonocardiaceae</taxon>
        <taxon>Amycolatopsis</taxon>
    </lineage>
</organism>
<dbReference type="RefSeq" id="WP_268758643.1">
    <property type="nucleotide sequence ID" value="NZ_CP113836.1"/>
</dbReference>
<proteinExistence type="predicted"/>
<keyword evidence="2" id="KW-1185">Reference proteome</keyword>